<evidence type="ECO:0000256" key="1">
    <source>
        <dbReference type="ARBA" id="ARBA00004328"/>
    </source>
</evidence>
<organism evidence="5">
    <name type="scientific">Salmonella enterica</name>
    <name type="common">Salmonella choleraesuis</name>
    <dbReference type="NCBI Taxonomy" id="28901"/>
    <lineage>
        <taxon>Bacteria</taxon>
        <taxon>Pseudomonadati</taxon>
        <taxon>Pseudomonadota</taxon>
        <taxon>Gammaproteobacteria</taxon>
        <taxon>Enterobacterales</taxon>
        <taxon>Enterobacteriaceae</taxon>
        <taxon>Salmonella</taxon>
    </lineage>
</organism>
<dbReference type="Pfam" id="PF03406">
    <property type="entry name" value="Phage_fiber_2"/>
    <property type="match status" value="1"/>
</dbReference>
<proteinExistence type="predicted"/>
<protein>
    <recommendedName>
        <fullName evidence="4">Lambda-like tail fibre protein N-terminal domain-containing protein</fullName>
    </recommendedName>
</protein>
<reference evidence="5" key="1">
    <citation type="submission" date="2019-09" db="EMBL/GenBank/DDBJ databases">
        <authorList>
            <consortium name="PulseNet: The National Subtyping Network for Foodborne Disease Surveillance"/>
            <person name="Tarr C.L."/>
            <person name="Trees E."/>
            <person name="Katz L.S."/>
            <person name="Carleton-Romer H.A."/>
            <person name="Stroika S."/>
            <person name="Kucerova Z."/>
            <person name="Roache K.F."/>
            <person name="Sabol A.L."/>
            <person name="Besser J."/>
            <person name="Gerner-Smidt P."/>
        </authorList>
    </citation>
    <scope>NUCLEOTIDE SEQUENCE</scope>
    <source>
        <strain evidence="5">PNUSAS096971</strain>
    </source>
</reference>
<dbReference type="PANTHER" id="PTHR35191:SF1">
    <property type="entry name" value="PROPHAGE SIDE TAIL FIBER PROTEIN HOMOLOG STFQ-RELATED"/>
    <property type="match status" value="1"/>
</dbReference>
<dbReference type="InterPro" id="IPR005068">
    <property type="entry name" value="Phage_lambda_Stf-r2"/>
</dbReference>
<dbReference type="EMBL" id="AAKHQI010000137">
    <property type="protein sequence ID" value="ECR8721584.1"/>
    <property type="molecule type" value="Genomic_DNA"/>
</dbReference>
<dbReference type="Pfam" id="PF08400">
    <property type="entry name" value="phage_tail_N"/>
    <property type="match status" value="1"/>
</dbReference>
<dbReference type="InterPro" id="IPR008928">
    <property type="entry name" value="6-hairpin_glycosidase_sf"/>
</dbReference>
<comment type="subcellular location">
    <subcellularLocation>
        <location evidence="1">Virion</location>
    </subcellularLocation>
</comment>
<evidence type="ECO:0000256" key="2">
    <source>
        <dbReference type="ARBA" id="ARBA00022581"/>
    </source>
</evidence>
<gene>
    <name evidence="5" type="ORF">F2E69_18265</name>
</gene>
<dbReference type="GO" id="GO:0046718">
    <property type="term" value="P:symbiont entry into host cell"/>
    <property type="evidence" value="ECO:0007669"/>
    <property type="project" value="InterPro"/>
</dbReference>
<dbReference type="SUPFAM" id="SSF48208">
    <property type="entry name" value="Six-hairpin glycosidases"/>
    <property type="match status" value="1"/>
</dbReference>
<dbReference type="InterPro" id="IPR008969">
    <property type="entry name" value="CarboxyPept-like_regulatory"/>
</dbReference>
<dbReference type="GO" id="GO:0005975">
    <property type="term" value="P:carbohydrate metabolic process"/>
    <property type="evidence" value="ECO:0007669"/>
    <property type="project" value="InterPro"/>
</dbReference>
<dbReference type="GO" id="GO:0019062">
    <property type="term" value="P:virion attachment to host cell"/>
    <property type="evidence" value="ECO:0007669"/>
    <property type="project" value="InterPro"/>
</dbReference>
<dbReference type="AlphaFoldDB" id="A0A5Z3XDV6"/>
<feature type="compositionally biased region" description="Low complexity" evidence="3">
    <location>
        <begin position="204"/>
        <end position="222"/>
    </location>
</feature>
<accession>A0A5Z3XDV6</accession>
<feature type="region of interest" description="Disordered" evidence="3">
    <location>
        <begin position="204"/>
        <end position="225"/>
    </location>
</feature>
<dbReference type="PANTHER" id="PTHR35191">
    <property type="entry name" value="PROPHAGE SIDE TAIL FIBER PROTEIN HOMOLOG STFQ-RELATED"/>
    <property type="match status" value="1"/>
</dbReference>
<dbReference type="SUPFAM" id="SSF49464">
    <property type="entry name" value="Carboxypeptidase regulatory domain-like"/>
    <property type="match status" value="1"/>
</dbReference>
<dbReference type="InterPro" id="IPR013609">
    <property type="entry name" value="Stf-like_N"/>
</dbReference>
<comment type="caution">
    <text evidence="5">The sequence shown here is derived from an EMBL/GenBank/DDBJ whole genome shotgun (WGS) entry which is preliminary data.</text>
</comment>
<dbReference type="InterPro" id="IPR051934">
    <property type="entry name" value="Phage_Tail_Fiber_Structural"/>
</dbReference>
<evidence type="ECO:0000313" key="5">
    <source>
        <dbReference type="EMBL" id="ECR8721584.1"/>
    </source>
</evidence>
<name>A0A5Z3XDV6_SALER</name>
<keyword evidence="2" id="KW-0945">Host-virus interaction</keyword>
<feature type="compositionally biased region" description="Polar residues" evidence="3">
    <location>
        <begin position="118"/>
        <end position="140"/>
    </location>
</feature>
<feature type="domain" description="Lambda-like tail fibre protein N-terminal" evidence="4">
    <location>
        <begin position="1"/>
        <end position="134"/>
    </location>
</feature>
<evidence type="ECO:0000256" key="3">
    <source>
        <dbReference type="SAM" id="MobiDB-lite"/>
    </source>
</evidence>
<sequence>MPVLISGVLKDGTGTPVQNCTIQLKASRTSTTVVVNTVASENPDDAGRYSMDVEQGQYAVTLLVEGYPPSHAGVITVYDDSKPGTLNDFLGAMTEDDVRPEALRRFEAMVEEVARQASEASRNATAAGQASEQAQTSAGQASESATAAVNAAGAAEASATQAASSAASAESSAGTATTKAGEASASAASADTARTAAAASAAAAKTSEANADASRTAAGESAARAEDAAKRAEDIADVISLEDASLTKKGIVKLSSATDIDSEALAATPKAVKAVMSEAQTKAPIDSPVFTGTPTTPTPPDDAKGLQTANAEFVRKLIAALVGSAPEVLDTLKELADALGSDPDFATTITNMIAGKQPLDNTLTNLSGKDVPALLQYLGLVEFIDNASNAVPSTRKVNGKSLSEDIDILASDVRTESGGGTVQSVIEDHQLRIAVCERNSRVENFHTLAETCTAELLSLNAPEAHEKSIMLTVNEDLTTDYSGPVTGHCSIGNPQNYTLALYASTTLEYQSAAMVLNTDGTFSFKRSWPGVKSFKLFRTSNNGLVTVWEDPLCIRSYRMPADAGDETVRIMKDRTYTYDQAVSAIALMAQGHSQVDRFIRGVCAIVGSGDGEGSVPFFVNRMSAQTSSQYYRTGNAAWVAYALAYYLLKYPTGAQAIAARDKLTQCAEWIDKFRVTDIRDVRYGLYTSGSGRYVNGVFYPDFEADWCTSEHQFDLWFLFELMGRVGFTGYTEKAAALAASILDKLWVEKEGTFRAGMRKTGPDNASPLDCSSWGGLFVANIDMEKARRCYACLERFWYATHDVTGYTPYHPNYGYPNKQRGVWVEGSAGVALLARGLGMDDTARDILARLAPLRTRYGYIDSCDYPDNDDMPAWPSSCNTAWMILACNPQGFWNVTSPAIPGSYYRY</sequence>
<evidence type="ECO:0000259" key="4">
    <source>
        <dbReference type="Pfam" id="PF08400"/>
    </source>
</evidence>
<dbReference type="Gene3D" id="2.60.40.1120">
    <property type="entry name" value="Carboxypeptidase-like, regulatory domain"/>
    <property type="match status" value="1"/>
</dbReference>
<feature type="region of interest" description="Disordered" evidence="3">
    <location>
        <begin position="117"/>
        <end position="142"/>
    </location>
</feature>